<evidence type="ECO:0000313" key="9">
    <source>
        <dbReference type="EMBL" id="TQM95305.1"/>
    </source>
</evidence>
<dbReference type="GO" id="GO:0045436">
    <property type="term" value="F:lycopene beta cyclase activity"/>
    <property type="evidence" value="ECO:0007669"/>
    <property type="project" value="UniProtKB-ARBA"/>
</dbReference>
<organism evidence="9 10">
    <name type="scientific">Ornithinimicrobium humiphilum</name>
    <dbReference type="NCBI Taxonomy" id="125288"/>
    <lineage>
        <taxon>Bacteria</taxon>
        <taxon>Bacillati</taxon>
        <taxon>Actinomycetota</taxon>
        <taxon>Actinomycetes</taxon>
        <taxon>Micrococcales</taxon>
        <taxon>Ornithinimicrobiaceae</taxon>
        <taxon>Ornithinimicrobium</taxon>
    </lineage>
</organism>
<comment type="caution">
    <text evidence="9">The sequence shown here is derived from an EMBL/GenBank/DDBJ whole genome shotgun (WGS) entry which is preliminary data.</text>
</comment>
<gene>
    <name evidence="9" type="ORF">FB476_0144</name>
</gene>
<evidence type="ECO:0000256" key="1">
    <source>
        <dbReference type="ARBA" id="ARBA00004141"/>
    </source>
</evidence>
<evidence type="ECO:0000256" key="2">
    <source>
        <dbReference type="ARBA" id="ARBA00004829"/>
    </source>
</evidence>
<feature type="transmembrane region" description="Helical" evidence="8">
    <location>
        <begin position="6"/>
        <end position="24"/>
    </location>
</feature>
<comment type="subcellular location">
    <subcellularLocation>
        <location evidence="1">Membrane</location>
        <topology evidence="1">Multi-pass membrane protein</topology>
    </subcellularLocation>
</comment>
<dbReference type="GO" id="GO:0016872">
    <property type="term" value="F:intramolecular lyase activity"/>
    <property type="evidence" value="ECO:0007669"/>
    <property type="project" value="InterPro"/>
</dbReference>
<protein>
    <submittedName>
        <fullName evidence="9">Lycopene cyclase domain-containing protein</fullName>
    </submittedName>
</protein>
<keyword evidence="6 8" id="KW-0472">Membrane</keyword>
<dbReference type="OrthoDB" id="4774157at2"/>
<dbReference type="NCBIfam" id="TIGR03462">
    <property type="entry name" value="CarR_dom_SF"/>
    <property type="match status" value="1"/>
</dbReference>
<accession>A0A543KJQ1</accession>
<evidence type="ECO:0000256" key="6">
    <source>
        <dbReference type="ARBA" id="ARBA00023136"/>
    </source>
</evidence>
<sequence length="119" mass="12677">MTALLYGAFLLGATACMALLDARFRLVLWRDPRRSAAVLATGIVLFLLWDVAAIALGFYHRGESEAMTGIMLAPELPLEELLFITFLCYLTLVLHGLVGLALDRASAGGGRAAATGGPR</sequence>
<dbReference type="Proteomes" id="UP000315133">
    <property type="component" value="Unassembled WGS sequence"/>
</dbReference>
<dbReference type="RefSeq" id="WP_141817085.1">
    <property type="nucleotide sequence ID" value="NZ_BAAAIL010000003.1"/>
</dbReference>
<dbReference type="GO" id="GO:0016117">
    <property type="term" value="P:carotenoid biosynthetic process"/>
    <property type="evidence" value="ECO:0007669"/>
    <property type="project" value="UniProtKB-KW"/>
</dbReference>
<evidence type="ECO:0000313" key="10">
    <source>
        <dbReference type="Proteomes" id="UP000315133"/>
    </source>
</evidence>
<dbReference type="AlphaFoldDB" id="A0A543KJQ1"/>
<keyword evidence="4" id="KW-0125">Carotenoid biosynthesis</keyword>
<name>A0A543KJQ1_9MICO</name>
<feature type="transmembrane region" description="Helical" evidence="8">
    <location>
        <begin position="81"/>
        <end position="102"/>
    </location>
</feature>
<evidence type="ECO:0000256" key="7">
    <source>
        <dbReference type="ARBA" id="ARBA00023235"/>
    </source>
</evidence>
<comment type="pathway">
    <text evidence="2">Carotenoid biosynthesis.</text>
</comment>
<proteinExistence type="predicted"/>
<keyword evidence="3 8" id="KW-0812">Transmembrane</keyword>
<evidence type="ECO:0000256" key="8">
    <source>
        <dbReference type="SAM" id="Phobius"/>
    </source>
</evidence>
<dbReference type="GO" id="GO:0016020">
    <property type="term" value="C:membrane"/>
    <property type="evidence" value="ECO:0007669"/>
    <property type="project" value="UniProtKB-SubCell"/>
</dbReference>
<evidence type="ECO:0000256" key="3">
    <source>
        <dbReference type="ARBA" id="ARBA00022692"/>
    </source>
</evidence>
<feature type="transmembrane region" description="Helical" evidence="8">
    <location>
        <begin position="36"/>
        <end position="61"/>
    </location>
</feature>
<evidence type="ECO:0000256" key="4">
    <source>
        <dbReference type="ARBA" id="ARBA00022746"/>
    </source>
</evidence>
<dbReference type="InterPro" id="IPR017825">
    <property type="entry name" value="Lycopene_cyclase_dom"/>
</dbReference>
<dbReference type="EMBL" id="VFPU01000001">
    <property type="protein sequence ID" value="TQM95305.1"/>
    <property type="molecule type" value="Genomic_DNA"/>
</dbReference>
<keyword evidence="5 8" id="KW-1133">Transmembrane helix</keyword>
<keyword evidence="7" id="KW-0413">Isomerase</keyword>
<evidence type="ECO:0000256" key="5">
    <source>
        <dbReference type="ARBA" id="ARBA00022989"/>
    </source>
</evidence>
<reference evidence="9 10" key="1">
    <citation type="submission" date="2019-06" db="EMBL/GenBank/DDBJ databases">
        <title>Sequencing the genomes of 1000 actinobacteria strains.</title>
        <authorList>
            <person name="Klenk H.-P."/>
        </authorList>
    </citation>
    <scope>NUCLEOTIDE SEQUENCE [LARGE SCALE GENOMIC DNA]</scope>
    <source>
        <strain evidence="9 10">DSM 12362</strain>
    </source>
</reference>
<keyword evidence="10" id="KW-1185">Reference proteome</keyword>